<feature type="region of interest" description="Disordered" evidence="1">
    <location>
        <begin position="60"/>
        <end position="163"/>
    </location>
</feature>
<sequence>MARLSNGNDAESGVFYLVPNRNRSSTGPAKHLVRRPKPPLTSTALDEDFDAVTQDCTTVYTVPNTQGGVDEDEDGDEEDEEGDRDTLGEMRESELLRPRPEREDATKGLLNGLKRNGNVEHVGNGGHGGVSNGVHEDHTHLDGTDDARPYDRHNLNQSRRSTWAPTAPIDDDFDAWTFEAQTVFTTGTAAHTANTATPRGGSEYGEEGNGTGEGGRRGIHGIPTNAIGRIIEEDRYEDGRRSWGWSDKYGHQRQGTGSSSTVRQKGQGQQKQNEVGVSGRNENGNGHGHSHGTGNGPGPGPGPERTHEFFVYEKPEQNQKTPLRKTSTSPSPSESRTPSPTTLTLTRTDYHHHRDTHNGYPHLNSFRSQAPNSRLRPSKRRVYEPQSPTPPVPPIPPIPTIPSIPSMSTRRNLRPRPPIPSYPNAYANRDTDTELDGYTEPGVYIHNDVFMGLDGGAGADGRERERDRERDRGQKRERQPEPLPNQTNLPSHSQALVKPHHSSSSSRQTQAGRGRGADEFGRLERLEQLSGPSRTQDHGHAQKPTNPNTGAIRRRRGPLPAAQNYQVVDKQVIEDGPERTVEIAMWREGVMDANVSKVQDRGEGNGVGRVEGGRGDGRGRGQAPDPRHHKHSRSGGSGGGGGGGSRDWGYGYGISGNGISGNRISGNGFTNINVTGHRRNGSGNGIGNGTRRRSEVSMSVYYVNADDYALDGMDDDEALALGVYDWRTGKVAERVEGEKKSRENQNHRSRPSPRWTESEDVSRSRDGFGEPGAGPSTQTRNRHHNGGGVIDRPQTPWPSQSEFELGEYEGEDESSNPHRHHFHGSQRHEQKLKQKPSSLSLTRIPHQRAENGYNGDMIRTSTPIHSIPRSPTTILSPRSPRSPRFRSRSRSPAATNANTNTTTTRPTLPPVSRVLATCDPPLTHLTPTLMELGILTEDHLRAVAKLKGETRDRELRDAALKRGVTIMEWAILVDRLQGM</sequence>
<gene>
    <name evidence="2" type="ORF">D9758_010277</name>
</gene>
<reference evidence="2 3" key="1">
    <citation type="journal article" date="2020" name="ISME J.">
        <title>Uncovering the hidden diversity of litter-decomposition mechanisms in mushroom-forming fungi.</title>
        <authorList>
            <person name="Floudas D."/>
            <person name="Bentzer J."/>
            <person name="Ahren D."/>
            <person name="Johansson T."/>
            <person name="Persson P."/>
            <person name="Tunlid A."/>
        </authorList>
    </citation>
    <scope>NUCLEOTIDE SEQUENCE [LARGE SCALE GENOMIC DNA]</scope>
    <source>
        <strain evidence="2 3">CBS 291.85</strain>
    </source>
</reference>
<feature type="region of interest" description="Disordered" evidence="1">
    <location>
        <begin position="595"/>
        <end position="644"/>
    </location>
</feature>
<feature type="region of interest" description="Disordered" evidence="1">
    <location>
        <begin position="1"/>
        <end position="48"/>
    </location>
</feature>
<feature type="compositionally biased region" description="Basic and acidic residues" evidence="1">
    <location>
        <begin position="304"/>
        <end position="317"/>
    </location>
</feature>
<feature type="compositionally biased region" description="Low complexity" evidence="1">
    <location>
        <begin position="890"/>
        <end position="904"/>
    </location>
</feature>
<proteinExistence type="predicted"/>
<feature type="compositionally biased region" description="Basic and acidic residues" evidence="1">
    <location>
        <begin position="515"/>
        <end position="527"/>
    </location>
</feature>
<feature type="compositionally biased region" description="Low complexity" evidence="1">
    <location>
        <begin position="190"/>
        <end position="201"/>
    </location>
</feature>
<feature type="compositionally biased region" description="Basic and acidic residues" evidence="1">
    <location>
        <begin position="734"/>
        <end position="746"/>
    </location>
</feature>
<evidence type="ECO:0000256" key="1">
    <source>
        <dbReference type="SAM" id="MobiDB-lite"/>
    </source>
</evidence>
<evidence type="ECO:0000313" key="3">
    <source>
        <dbReference type="Proteomes" id="UP000559256"/>
    </source>
</evidence>
<feature type="compositionally biased region" description="Basic and acidic residues" evidence="1">
    <location>
        <begin position="756"/>
        <end position="768"/>
    </location>
</feature>
<dbReference type="EMBL" id="JAACJM010000041">
    <property type="protein sequence ID" value="KAF5361291.1"/>
    <property type="molecule type" value="Genomic_DNA"/>
</dbReference>
<feature type="region of interest" description="Disordered" evidence="1">
    <location>
        <begin position="190"/>
        <end position="226"/>
    </location>
</feature>
<feature type="compositionally biased region" description="Gly residues" evidence="1">
    <location>
        <begin position="285"/>
        <end position="297"/>
    </location>
</feature>
<feature type="compositionally biased region" description="Acidic residues" evidence="1">
    <location>
        <begin position="804"/>
        <end position="814"/>
    </location>
</feature>
<feature type="compositionally biased region" description="Polar residues" evidence="1">
    <location>
        <begin position="253"/>
        <end position="275"/>
    </location>
</feature>
<feature type="compositionally biased region" description="Polar residues" evidence="1">
    <location>
        <begin position="484"/>
        <end position="494"/>
    </location>
</feature>
<dbReference type="OrthoDB" id="2989516at2759"/>
<accession>A0A8H5GAF0</accession>
<dbReference type="AlphaFoldDB" id="A0A8H5GAF0"/>
<dbReference type="Proteomes" id="UP000559256">
    <property type="component" value="Unassembled WGS sequence"/>
</dbReference>
<feature type="compositionally biased region" description="Gly residues" evidence="1">
    <location>
        <begin position="635"/>
        <end position="644"/>
    </location>
</feature>
<protein>
    <submittedName>
        <fullName evidence="2">Uncharacterized protein</fullName>
    </submittedName>
</protein>
<feature type="compositionally biased region" description="Basic and acidic residues" evidence="1">
    <location>
        <begin position="460"/>
        <end position="480"/>
    </location>
</feature>
<feature type="compositionally biased region" description="Acidic residues" evidence="1">
    <location>
        <begin position="69"/>
        <end position="83"/>
    </location>
</feature>
<feature type="region of interest" description="Disordered" evidence="1">
    <location>
        <begin position="241"/>
        <end position="571"/>
    </location>
</feature>
<feature type="compositionally biased region" description="Polar residues" evidence="1">
    <location>
        <begin position="502"/>
        <end position="511"/>
    </location>
</feature>
<evidence type="ECO:0000313" key="2">
    <source>
        <dbReference type="EMBL" id="KAF5361291.1"/>
    </source>
</evidence>
<feature type="compositionally biased region" description="Pro residues" evidence="1">
    <location>
        <begin position="387"/>
        <end position="402"/>
    </location>
</feature>
<keyword evidence="3" id="KW-1185">Reference proteome</keyword>
<comment type="caution">
    <text evidence="2">The sequence shown here is derived from an EMBL/GenBank/DDBJ whole genome shotgun (WGS) entry which is preliminary data.</text>
</comment>
<name>A0A8H5GAF0_9AGAR</name>
<feature type="compositionally biased region" description="Low complexity" evidence="1">
    <location>
        <begin position="326"/>
        <end position="347"/>
    </location>
</feature>
<feature type="compositionally biased region" description="Basic and acidic residues" evidence="1">
    <location>
        <begin position="134"/>
        <end position="154"/>
    </location>
</feature>
<feature type="region of interest" description="Disordered" evidence="1">
    <location>
        <begin position="734"/>
        <end position="911"/>
    </location>
</feature>
<feature type="compositionally biased region" description="Low complexity" evidence="1">
    <location>
        <begin position="868"/>
        <end position="879"/>
    </location>
</feature>
<feature type="compositionally biased region" description="Basic and acidic residues" evidence="1">
    <location>
        <begin position="84"/>
        <end position="106"/>
    </location>
</feature>
<organism evidence="2 3">
    <name type="scientific">Tetrapyrgos nigripes</name>
    <dbReference type="NCBI Taxonomy" id="182062"/>
    <lineage>
        <taxon>Eukaryota</taxon>
        <taxon>Fungi</taxon>
        <taxon>Dikarya</taxon>
        <taxon>Basidiomycota</taxon>
        <taxon>Agaricomycotina</taxon>
        <taxon>Agaricomycetes</taxon>
        <taxon>Agaricomycetidae</taxon>
        <taxon>Agaricales</taxon>
        <taxon>Marasmiineae</taxon>
        <taxon>Marasmiaceae</taxon>
        <taxon>Tetrapyrgos</taxon>
    </lineage>
</organism>